<evidence type="ECO:0000313" key="2">
    <source>
        <dbReference type="EMBL" id="MED6199144.1"/>
    </source>
</evidence>
<evidence type="ECO:0000313" key="3">
    <source>
        <dbReference type="Proteomes" id="UP001341840"/>
    </source>
</evidence>
<proteinExistence type="predicted"/>
<comment type="caution">
    <text evidence="2">The sequence shown here is derived from an EMBL/GenBank/DDBJ whole genome shotgun (WGS) entry which is preliminary data.</text>
</comment>
<organism evidence="2 3">
    <name type="scientific">Stylosanthes scabra</name>
    <dbReference type="NCBI Taxonomy" id="79078"/>
    <lineage>
        <taxon>Eukaryota</taxon>
        <taxon>Viridiplantae</taxon>
        <taxon>Streptophyta</taxon>
        <taxon>Embryophyta</taxon>
        <taxon>Tracheophyta</taxon>
        <taxon>Spermatophyta</taxon>
        <taxon>Magnoliopsida</taxon>
        <taxon>eudicotyledons</taxon>
        <taxon>Gunneridae</taxon>
        <taxon>Pentapetalae</taxon>
        <taxon>rosids</taxon>
        <taxon>fabids</taxon>
        <taxon>Fabales</taxon>
        <taxon>Fabaceae</taxon>
        <taxon>Papilionoideae</taxon>
        <taxon>50 kb inversion clade</taxon>
        <taxon>dalbergioids sensu lato</taxon>
        <taxon>Dalbergieae</taxon>
        <taxon>Pterocarpus clade</taxon>
        <taxon>Stylosanthes</taxon>
    </lineage>
</organism>
<dbReference type="EMBL" id="JASCZI010212331">
    <property type="protein sequence ID" value="MED6199144.1"/>
    <property type="molecule type" value="Genomic_DNA"/>
</dbReference>
<feature type="region of interest" description="Disordered" evidence="1">
    <location>
        <begin position="1"/>
        <end position="57"/>
    </location>
</feature>
<feature type="compositionally biased region" description="Basic residues" evidence="1">
    <location>
        <begin position="1"/>
        <end position="11"/>
    </location>
</feature>
<accession>A0ABU6XM73</accession>
<reference evidence="2 3" key="1">
    <citation type="journal article" date="2023" name="Plants (Basel)">
        <title>Bridging the Gap: Combining Genomics and Transcriptomics Approaches to Understand Stylosanthes scabra, an Orphan Legume from the Brazilian Caatinga.</title>
        <authorList>
            <person name="Ferreira-Neto J.R.C."/>
            <person name="da Silva M.D."/>
            <person name="Binneck E."/>
            <person name="de Melo N.F."/>
            <person name="da Silva R.H."/>
            <person name="de Melo A.L.T.M."/>
            <person name="Pandolfi V."/>
            <person name="Bustamante F.O."/>
            <person name="Brasileiro-Vidal A.C."/>
            <person name="Benko-Iseppon A.M."/>
        </authorList>
    </citation>
    <scope>NUCLEOTIDE SEQUENCE [LARGE SCALE GENOMIC DNA]</scope>
    <source>
        <tissue evidence="2">Leaves</tissue>
    </source>
</reference>
<feature type="non-terminal residue" evidence="2">
    <location>
        <position position="1"/>
    </location>
</feature>
<gene>
    <name evidence="2" type="ORF">PIB30_073194</name>
</gene>
<dbReference type="Proteomes" id="UP001341840">
    <property type="component" value="Unassembled WGS sequence"/>
</dbReference>
<evidence type="ECO:0000256" key="1">
    <source>
        <dbReference type="SAM" id="MobiDB-lite"/>
    </source>
</evidence>
<protein>
    <submittedName>
        <fullName evidence="2">Uncharacterized protein</fullName>
    </submittedName>
</protein>
<keyword evidence="3" id="KW-1185">Reference proteome</keyword>
<name>A0ABU6XM73_9FABA</name>
<sequence>KSPYPCHRRLPPSHYLKELSPPSVAVSPSPPSVAAGSPPSSVAAGPSPPSVAAGASALKSVPVSPLSGTAKGSTCVSDISHSKVFLWHSKLH</sequence>
<feature type="compositionally biased region" description="Low complexity" evidence="1">
    <location>
        <begin position="20"/>
        <end position="57"/>
    </location>
</feature>